<name>A0A0L6V3H7_9BASI</name>
<sequence>MVKHKNIWKDHFNNFEFSNGVHRSAKFHMEDVIFIFFCACDQDETRAGNNLSQFKRQCSHSNPTIFMLLGHMNLTGCFHCEDIVAELNLQHNCDEGKCPIKKTKTIQLKR</sequence>
<dbReference type="Proteomes" id="UP000037035">
    <property type="component" value="Unassembled WGS sequence"/>
</dbReference>
<evidence type="ECO:0000313" key="1">
    <source>
        <dbReference type="EMBL" id="KNZ55311.1"/>
    </source>
</evidence>
<proteinExistence type="predicted"/>
<keyword evidence="2" id="KW-1185">Reference proteome</keyword>
<accession>A0A0L6V3H7</accession>
<evidence type="ECO:0000313" key="2">
    <source>
        <dbReference type="Proteomes" id="UP000037035"/>
    </source>
</evidence>
<dbReference type="AlphaFoldDB" id="A0A0L6V3H7"/>
<gene>
    <name evidence="1" type="ORF">VP01_2716g3</name>
</gene>
<protein>
    <submittedName>
        <fullName evidence="1">Uncharacterized protein</fullName>
    </submittedName>
</protein>
<dbReference type="VEuPathDB" id="FungiDB:VP01_2716g3"/>
<dbReference type="EMBL" id="LAVV01007631">
    <property type="protein sequence ID" value="KNZ55311.1"/>
    <property type="molecule type" value="Genomic_DNA"/>
</dbReference>
<reference evidence="1 2" key="1">
    <citation type="submission" date="2015-08" db="EMBL/GenBank/DDBJ databases">
        <title>Next Generation Sequencing and Analysis of the Genome of Puccinia sorghi L Schw, the Causal Agent of Maize Common Rust.</title>
        <authorList>
            <person name="Rochi L."/>
            <person name="Burguener G."/>
            <person name="Darino M."/>
            <person name="Turjanski A."/>
            <person name="Kreff E."/>
            <person name="Dieguez M.J."/>
            <person name="Sacco F."/>
        </authorList>
    </citation>
    <scope>NUCLEOTIDE SEQUENCE [LARGE SCALE GENOMIC DNA]</scope>
    <source>
        <strain evidence="1 2">RO10H11247</strain>
    </source>
</reference>
<organism evidence="1 2">
    <name type="scientific">Puccinia sorghi</name>
    <dbReference type="NCBI Taxonomy" id="27349"/>
    <lineage>
        <taxon>Eukaryota</taxon>
        <taxon>Fungi</taxon>
        <taxon>Dikarya</taxon>
        <taxon>Basidiomycota</taxon>
        <taxon>Pucciniomycotina</taxon>
        <taxon>Pucciniomycetes</taxon>
        <taxon>Pucciniales</taxon>
        <taxon>Pucciniaceae</taxon>
        <taxon>Puccinia</taxon>
    </lineage>
</organism>
<comment type="caution">
    <text evidence="1">The sequence shown here is derived from an EMBL/GenBank/DDBJ whole genome shotgun (WGS) entry which is preliminary data.</text>
</comment>